<gene>
    <name evidence="1" type="ORF">LR48_Vigan04g101400</name>
</gene>
<accession>A0A0L9UDM3</accession>
<evidence type="ECO:0000313" key="2">
    <source>
        <dbReference type="Proteomes" id="UP000053144"/>
    </source>
</evidence>
<sequence>MKQRKQEKDNKLTYSKQETDLLILMSLSREPITKLYPTLSSCFPFSPSSFCFAPSHPIVLPILSLSLLFHVSFPLPLPVPCVSWHCVARVHLLNLPYSGVRLFLPPVGWRCRQESGPSLLSGGCSLDVRVIVFVKGGSWETVASRYVRAAAADGLAWNNKPRGEVESGEDIFEEPVQVDSKLELPICLGEAQTSFDNLMHAELEKPLPDILAIIPGCSELLDEIFVVEHIKTPDILHDEFTYTLRKCAS</sequence>
<protein>
    <submittedName>
        <fullName evidence="1">Uncharacterized protein</fullName>
    </submittedName>
</protein>
<dbReference type="AlphaFoldDB" id="A0A0L9UDM3"/>
<evidence type="ECO:0000313" key="1">
    <source>
        <dbReference type="EMBL" id="KOM40816.1"/>
    </source>
</evidence>
<dbReference type="Gramene" id="KOM40816">
    <property type="protein sequence ID" value="KOM40816"/>
    <property type="gene ID" value="LR48_Vigan04g101400"/>
</dbReference>
<dbReference type="Proteomes" id="UP000053144">
    <property type="component" value="Chromosome 4"/>
</dbReference>
<dbReference type="EMBL" id="CM003374">
    <property type="protein sequence ID" value="KOM40816.1"/>
    <property type="molecule type" value="Genomic_DNA"/>
</dbReference>
<name>A0A0L9UDM3_PHAAN</name>
<organism evidence="1 2">
    <name type="scientific">Phaseolus angularis</name>
    <name type="common">Azuki bean</name>
    <name type="synonym">Vigna angularis</name>
    <dbReference type="NCBI Taxonomy" id="3914"/>
    <lineage>
        <taxon>Eukaryota</taxon>
        <taxon>Viridiplantae</taxon>
        <taxon>Streptophyta</taxon>
        <taxon>Embryophyta</taxon>
        <taxon>Tracheophyta</taxon>
        <taxon>Spermatophyta</taxon>
        <taxon>Magnoliopsida</taxon>
        <taxon>eudicotyledons</taxon>
        <taxon>Gunneridae</taxon>
        <taxon>Pentapetalae</taxon>
        <taxon>rosids</taxon>
        <taxon>fabids</taxon>
        <taxon>Fabales</taxon>
        <taxon>Fabaceae</taxon>
        <taxon>Papilionoideae</taxon>
        <taxon>50 kb inversion clade</taxon>
        <taxon>NPAAA clade</taxon>
        <taxon>indigoferoid/millettioid clade</taxon>
        <taxon>Phaseoleae</taxon>
        <taxon>Vigna</taxon>
    </lineage>
</organism>
<reference evidence="2" key="1">
    <citation type="journal article" date="2015" name="Proc. Natl. Acad. Sci. U.S.A.">
        <title>Genome sequencing of adzuki bean (Vigna angularis) provides insight into high starch and low fat accumulation and domestication.</title>
        <authorList>
            <person name="Yang K."/>
            <person name="Tian Z."/>
            <person name="Chen C."/>
            <person name="Luo L."/>
            <person name="Zhao B."/>
            <person name="Wang Z."/>
            <person name="Yu L."/>
            <person name="Li Y."/>
            <person name="Sun Y."/>
            <person name="Li W."/>
            <person name="Chen Y."/>
            <person name="Li Y."/>
            <person name="Zhang Y."/>
            <person name="Ai D."/>
            <person name="Zhao J."/>
            <person name="Shang C."/>
            <person name="Ma Y."/>
            <person name="Wu B."/>
            <person name="Wang M."/>
            <person name="Gao L."/>
            <person name="Sun D."/>
            <person name="Zhang P."/>
            <person name="Guo F."/>
            <person name="Wang W."/>
            <person name="Li Y."/>
            <person name="Wang J."/>
            <person name="Varshney R.K."/>
            <person name="Wang J."/>
            <person name="Ling H.Q."/>
            <person name="Wan P."/>
        </authorList>
    </citation>
    <scope>NUCLEOTIDE SEQUENCE</scope>
    <source>
        <strain evidence="2">cv. Jingnong 6</strain>
    </source>
</reference>
<proteinExistence type="predicted"/>